<dbReference type="InterPro" id="IPR016192">
    <property type="entry name" value="APOBEC/CMP_deaminase_Zn-bd"/>
</dbReference>
<organism evidence="14 15">
    <name type="scientific">Maribacter flavus</name>
    <dbReference type="NCBI Taxonomy" id="1658664"/>
    <lineage>
        <taxon>Bacteria</taxon>
        <taxon>Pseudomonadati</taxon>
        <taxon>Bacteroidota</taxon>
        <taxon>Flavobacteriia</taxon>
        <taxon>Flavobacteriales</taxon>
        <taxon>Flavobacteriaceae</taxon>
        <taxon>Maribacter</taxon>
    </lineage>
</organism>
<evidence type="ECO:0000256" key="9">
    <source>
        <dbReference type="ARBA" id="ARBA00022857"/>
    </source>
</evidence>
<evidence type="ECO:0000256" key="7">
    <source>
        <dbReference type="ARBA" id="ARBA00022723"/>
    </source>
</evidence>
<dbReference type="RefSeq" id="WP_330072484.1">
    <property type="nucleotide sequence ID" value="NZ_JAZDDF010000005.1"/>
</dbReference>
<evidence type="ECO:0000256" key="3">
    <source>
        <dbReference type="ARBA" id="ARBA00004910"/>
    </source>
</evidence>
<keyword evidence="10 12" id="KW-0560">Oxidoreductase</keyword>
<dbReference type="EC" id="1.1.1.193" evidence="12"/>
<evidence type="ECO:0000256" key="5">
    <source>
        <dbReference type="ARBA" id="ARBA00007417"/>
    </source>
</evidence>
<dbReference type="GO" id="GO:0008703">
    <property type="term" value="F:5-amino-6-(5-phosphoribosylamino)uracil reductase activity"/>
    <property type="evidence" value="ECO:0007669"/>
    <property type="project" value="UniProtKB-EC"/>
</dbReference>
<comment type="catalytic activity">
    <reaction evidence="12">
        <text>5-amino-6-(5-phospho-D-ribitylamino)uracil + NADP(+) = 5-amino-6-(5-phospho-D-ribosylamino)uracil + NADPH + H(+)</text>
        <dbReference type="Rhea" id="RHEA:17845"/>
        <dbReference type="ChEBI" id="CHEBI:15378"/>
        <dbReference type="ChEBI" id="CHEBI:57783"/>
        <dbReference type="ChEBI" id="CHEBI:58349"/>
        <dbReference type="ChEBI" id="CHEBI:58421"/>
        <dbReference type="ChEBI" id="CHEBI:58453"/>
        <dbReference type="EC" id="1.1.1.193"/>
    </reaction>
</comment>
<keyword evidence="12 14" id="KW-0378">Hydrolase</keyword>
<evidence type="ECO:0000313" key="15">
    <source>
        <dbReference type="Proteomes" id="UP001343698"/>
    </source>
</evidence>
<comment type="pathway">
    <text evidence="3 12">Cofactor biosynthesis; riboflavin biosynthesis; 5-amino-6-(D-ribitylamino)uracil from GTP: step 3/4.</text>
</comment>
<dbReference type="InterPro" id="IPR024072">
    <property type="entry name" value="DHFR-like_dom_sf"/>
</dbReference>
<dbReference type="PIRSF" id="PIRSF006769">
    <property type="entry name" value="RibD"/>
    <property type="match status" value="1"/>
</dbReference>
<dbReference type="SUPFAM" id="SSF53597">
    <property type="entry name" value="Dihydrofolate reductase-like"/>
    <property type="match status" value="1"/>
</dbReference>
<dbReference type="EC" id="3.5.4.26" evidence="12"/>
<dbReference type="PANTHER" id="PTHR38011:SF7">
    <property type="entry name" value="2,5-DIAMINO-6-RIBOSYLAMINO-4(3H)-PYRIMIDINONE 5'-PHOSPHATE REDUCTASE"/>
    <property type="match status" value="1"/>
</dbReference>
<dbReference type="InterPro" id="IPR050765">
    <property type="entry name" value="Riboflavin_Biosynth_HTPR"/>
</dbReference>
<dbReference type="Gene3D" id="3.40.140.10">
    <property type="entry name" value="Cytidine Deaminase, domain 2"/>
    <property type="match status" value="1"/>
</dbReference>
<feature type="domain" description="CMP/dCMP-type deaminase" evidence="13">
    <location>
        <begin position="11"/>
        <end position="134"/>
    </location>
</feature>
<proteinExistence type="inferred from homology"/>
<protein>
    <recommendedName>
        <fullName evidence="12">Riboflavin biosynthesis protein RibD</fullName>
    </recommendedName>
    <domain>
        <recommendedName>
            <fullName evidence="12">Diaminohydroxyphosphoribosylaminopyrimidine deaminase</fullName>
            <shortName evidence="12">DRAP deaminase</shortName>
            <ecNumber evidence="12">3.5.4.26</ecNumber>
        </recommendedName>
        <alternativeName>
            <fullName evidence="12">Riboflavin-specific deaminase</fullName>
        </alternativeName>
    </domain>
    <domain>
        <recommendedName>
            <fullName evidence="12">5-amino-6-(5-phosphoribosylamino)uracil reductase</fullName>
            <ecNumber evidence="12">1.1.1.193</ecNumber>
        </recommendedName>
        <alternativeName>
            <fullName evidence="12">HTP reductase</fullName>
        </alternativeName>
    </domain>
</protein>
<dbReference type="InterPro" id="IPR002734">
    <property type="entry name" value="RibDG_C"/>
</dbReference>
<evidence type="ECO:0000313" key="14">
    <source>
        <dbReference type="EMBL" id="MEE1973233.1"/>
    </source>
</evidence>
<dbReference type="InterPro" id="IPR016193">
    <property type="entry name" value="Cytidine_deaminase-like"/>
</dbReference>
<comment type="similarity">
    <text evidence="5 12">In the C-terminal section; belongs to the HTP reductase family.</text>
</comment>
<dbReference type="EMBL" id="JAZDDF010000005">
    <property type="protein sequence ID" value="MEE1973233.1"/>
    <property type="molecule type" value="Genomic_DNA"/>
</dbReference>
<dbReference type="PANTHER" id="PTHR38011">
    <property type="entry name" value="DIHYDROFOLATE REDUCTASE FAMILY PROTEIN (AFU_ORTHOLOGUE AFUA_8G06820)"/>
    <property type="match status" value="1"/>
</dbReference>
<keyword evidence="7 12" id="KW-0479">Metal-binding</keyword>
<comment type="cofactor">
    <cofactor evidence="12">
        <name>Zn(2+)</name>
        <dbReference type="ChEBI" id="CHEBI:29105"/>
    </cofactor>
    <text evidence="12">Binds 1 zinc ion.</text>
</comment>
<dbReference type="SUPFAM" id="SSF53927">
    <property type="entry name" value="Cytidine deaminase-like"/>
    <property type="match status" value="1"/>
</dbReference>
<comment type="pathway">
    <text evidence="2 12">Cofactor biosynthesis; riboflavin biosynthesis; 5-amino-6-(D-ribitylamino)uracil from GTP: step 2/4.</text>
</comment>
<dbReference type="Gene3D" id="3.40.430.10">
    <property type="entry name" value="Dihydrofolate Reductase, subunit A"/>
    <property type="match status" value="1"/>
</dbReference>
<name>A0ABU7IKP1_9FLAO</name>
<dbReference type="InterPro" id="IPR002125">
    <property type="entry name" value="CMP_dCMP_dom"/>
</dbReference>
<comment type="catalytic activity">
    <reaction evidence="12">
        <text>2,5-diamino-6-hydroxy-4-(5-phosphoribosylamino)-pyrimidine + H2O + H(+) = 5-amino-6-(5-phospho-D-ribosylamino)uracil + NH4(+)</text>
        <dbReference type="Rhea" id="RHEA:21868"/>
        <dbReference type="ChEBI" id="CHEBI:15377"/>
        <dbReference type="ChEBI" id="CHEBI:15378"/>
        <dbReference type="ChEBI" id="CHEBI:28938"/>
        <dbReference type="ChEBI" id="CHEBI:58453"/>
        <dbReference type="ChEBI" id="CHEBI:58614"/>
        <dbReference type="EC" id="3.5.4.26"/>
    </reaction>
</comment>
<reference evidence="14 15" key="1">
    <citation type="submission" date="2024-01" db="EMBL/GenBank/DDBJ databases">
        <title>Maribacter spp. originated from different algae showed divergent polysaccharides utilization ability.</title>
        <authorList>
            <person name="Wang H."/>
            <person name="Wu Y."/>
        </authorList>
    </citation>
    <scope>NUCLEOTIDE SEQUENCE [LARGE SCALE GENOMIC DNA]</scope>
    <source>
        <strain evidence="14 15">KPT27_14</strain>
    </source>
</reference>
<dbReference type="Pfam" id="PF01872">
    <property type="entry name" value="RibD_C"/>
    <property type="match status" value="1"/>
</dbReference>
<evidence type="ECO:0000256" key="6">
    <source>
        <dbReference type="ARBA" id="ARBA00022619"/>
    </source>
</evidence>
<evidence type="ECO:0000256" key="8">
    <source>
        <dbReference type="ARBA" id="ARBA00022833"/>
    </source>
</evidence>
<dbReference type="PROSITE" id="PS00903">
    <property type="entry name" value="CYT_DCMP_DEAMINASES_1"/>
    <property type="match status" value="1"/>
</dbReference>
<dbReference type="InterPro" id="IPR004794">
    <property type="entry name" value="Eubact_RibD"/>
</dbReference>
<dbReference type="NCBIfam" id="TIGR00326">
    <property type="entry name" value="eubact_ribD"/>
    <property type="match status" value="1"/>
</dbReference>
<comment type="similarity">
    <text evidence="4 12">In the N-terminal section; belongs to the cytidine and deoxycytidylate deaminase family.</text>
</comment>
<keyword evidence="6 12" id="KW-0686">Riboflavin biosynthesis</keyword>
<dbReference type="GO" id="GO:0008835">
    <property type="term" value="F:diaminohydroxyphosphoribosylaminopyrimidine deaminase activity"/>
    <property type="evidence" value="ECO:0007669"/>
    <property type="project" value="UniProtKB-EC"/>
</dbReference>
<evidence type="ECO:0000256" key="2">
    <source>
        <dbReference type="ARBA" id="ARBA00004882"/>
    </source>
</evidence>
<evidence type="ECO:0000256" key="1">
    <source>
        <dbReference type="ARBA" id="ARBA00002151"/>
    </source>
</evidence>
<keyword evidence="15" id="KW-1185">Reference proteome</keyword>
<dbReference type="Proteomes" id="UP001343698">
    <property type="component" value="Unassembled WGS sequence"/>
</dbReference>
<comment type="function">
    <text evidence="1 12">Converts 2,5-diamino-6-(ribosylamino)-4(3h)-pyrimidinone 5'-phosphate into 5-amino-6-(ribosylamino)-2,4(1h,3h)-pyrimidinedione 5'-phosphate.</text>
</comment>
<keyword evidence="8 12" id="KW-0862">Zinc</keyword>
<keyword evidence="9 12" id="KW-0521">NADP</keyword>
<keyword evidence="11" id="KW-0511">Multifunctional enzyme</keyword>
<evidence type="ECO:0000256" key="10">
    <source>
        <dbReference type="ARBA" id="ARBA00023002"/>
    </source>
</evidence>
<evidence type="ECO:0000259" key="13">
    <source>
        <dbReference type="PROSITE" id="PS51747"/>
    </source>
</evidence>
<dbReference type="PROSITE" id="PS51747">
    <property type="entry name" value="CYT_DCMP_DEAMINASES_2"/>
    <property type="match status" value="1"/>
</dbReference>
<comment type="caution">
    <text evidence="14">The sequence shown here is derived from an EMBL/GenBank/DDBJ whole genome shotgun (WGS) entry which is preliminary data.</text>
</comment>
<accession>A0ABU7IKP1</accession>
<sequence length="364" mass="41021">MDSINPNHPMSVNEKYMRRCLEIAKNGIGSTAPNPSVGAVIVHSDRIIGEGYTSPFGGPHAEVNAICSVKDKTLLSKSTLYVTLEPCSHYGKTPPCANLIVENKIPKVVIGLKDPHEKVAGKGMEILEKAGCSVTLGVLEKECREHHRRFLTFHEQKRPYIILKWAETADGFIAPIKELRNSKAEPYWITNTYSRQLVHKWRSEEQAILVGTNTVLEDNPKLDTRLWKGSAPIRLIIDKNRKIPKGFHVLDGKQPTIVISSINNLDNKIQNYDLQFIEFNDKIILGLSKNLFVRNILSVFVEGGAKTLQAFIDANLWDEARIFIGKNTFEKGIKAPTFQGQLTTERSIVNDQLKIIRNDKKHHI</sequence>
<evidence type="ECO:0000256" key="11">
    <source>
        <dbReference type="ARBA" id="ARBA00023268"/>
    </source>
</evidence>
<dbReference type="CDD" id="cd01284">
    <property type="entry name" value="Riboflavin_deaminase-reductase"/>
    <property type="match status" value="1"/>
</dbReference>
<dbReference type="Pfam" id="PF00383">
    <property type="entry name" value="dCMP_cyt_deam_1"/>
    <property type="match status" value="1"/>
</dbReference>
<gene>
    <name evidence="14" type="primary">ribD</name>
    <name evidence="14" type="ORF">V1H85_12300</name>
</gene>
<evidence type="ECO:0000256" key="4">
    <source>
        <dbReference type="ARBA" id="ARBA00005259"/>
    </source>
</evidence>
<evidence type="ECO:0000256" key="12">
    <source>
        <dbReference type="PIRNR" id="PIRNR006769"/>
    </source>
</evidence>